<evidence type="ECO:0000259" key="3">
    <source>
        <dbReference type="PROSITE" id="PS50097"/>
    </source>
</evidence>
<protein>
    <recommendedName>
        <fullName evidence="3">BTB domain-containing protein</fullName>
    </recommendedName>
</protein>
<dbReference type="PROSITE" id="PS50097">
    <property type="entry name" value="BTB"/>
    <property type="match status" value="1"/>
</dbReference>
<dbReference type="AlphaFoldDB" id="A0A5J9WE11"/>
<evidence type="ECO:0000256" key="2">
    <source>
        <dbReference type="ARBA" id="ARBA00010846"/>
    </source>
</evidence>
<comment type="caution">
    <text evidence="4">The sequence shown here is derived from an EMBL/GenBank/DDBJ whole genome shotgun (WGS) entry which is preliminary data.</text>
</comment>
<dbReference type="InterPro" id="IPR045005">
    <property type="entry name" value="BPM1-6"/>
</dbReference>
<reference evidence="4 5" key="1">
    <citation type="journal article" date="2019" name="Sci. Rep.">
        <title>A high-quality genome of Eragrostis curvula grass provides insights into Poaceae evolution and supports new strategies to enhance forage quality.</title>
        <authorList>
            <person name="Carballo J."/>
            <person name="Santos B.A.C.M."/>
            <person name="Zappacosta D."/>
            <person name="Garbus I."/>
            <person name="Selva J.P."/>
            <person name="Gallo C.A."/>
            <person name="Diaz A."/>
            <person name="Albertini E."/>
            <person name="Caccamo M."/>
            <person name="Echenique V."/>
        </authorList>
    </citation>
    <scope>NUCLEOTIDE SEQUENCE [LARGE SCALE GENOMIC DNA]</scope>
    <source>
        <strain evidence="5">cv. Victoria</strain>
        <tissue evidence="4">Leaf</tissue>
    </source>
</reference>
<dbReference type="SMART" id="SM00225">
    <property type="entry name" value="BTB"/>
    <property type="match status" value="1"/>
</dbReference>
<dbReference type="Gene3D" id="1.25.40.420">
    <property type="match status" value="1"/>
</dbReference>
<accession>A0A5J9WE11</accession>
<dbReference type="Gene3D" id="3.30.710.10">
    <property type="entry name" value="Potassium Channel Kv1.1, Chain A"/>
    <property type="match status" value="1"/>
</dbReference>
<dbReference type="Proteomes" id="UP000324897">
    <property type="component" value="Chromosome 5"/>
</dbReference>
<dbReference type="GO" id="GO:0016567">
    <property type="term" value="P:protein ubiquitination"/>
    <property type="evidence" value="ECO:0007669"/>
    <property type="project" value="InterPro"/>
</dbReference>
<dbReference type="OrthoDB" id="583614at2759"/>
<gene>
    <name evidence="4" type="ORF">EJB05_05694</name>
</gene>
<dbReference type="Gramene" id="TVU46175">
    <property type="protein sequence ID" value="TVU46175"/>
    <property type="gene ID" value="EJB05_05694"/>
</dbReference>
<feature type="non-terminal residue" evidence="4">
    <location>
        <position position="1"/>
    </location>
</feature>
<comment type="similarity">
    <text evidence="2">Belongs to the Tdpoz family.</text>
</comment>
<dbReference type="EMBL" id="RWGY01000004">
    <property type="protein sequence ID" value="TVU46175.1"/>
    <property type="molecule type" value="Genomic_DNA"/>
</dbReference>
<dbReference type="PANTHER" id="PTHR26379">
    <property type="entry name" value="BTB/POZ AND MATH DOMAIN-CONTAINING PROTEIN 1"/>
    <property type="match status" value="1"/>
</dbReference>
<dbReference type="PANTHER" id="PTHR26379:SF469">
    <property type="entry name" value="MAB1"/>
    <property type="match status" value="1"/>
</dbReference>
<proteinExistence type="inferred from homology"/>
<dbReference type="InterPro" id="IPR000210">
    <property type="entry name" value="BTB/POZ_dom"/>
</dbReference>
<sequence>MAERKACSVFHGREDRSFQLKLSLSVAKGGLSADGCVEEHVSVLIPANFSCTARYWPHWKDDRESIKLSVSVIGSSLHHPANKLAVSGHIDLPARNGLPSPGVIVAREGVAVAGDCAGGVSVIARRDQVEADCVVDGQFTAICTIAFSFFSEDYNTLSRARRSNPRVPLPTAPRLGHDIFTASDLADVSFKVDGETFKAHRLVLAARSPVFKAQLFGQMAESTATASSPVPIEEITASTFGSMLHYIYHGVLPAAVLETTDGACCRMLEVENLCVAADRFGLDTLKQACEEILCTSVSASTVLSSWVFAEERSCAKLRSRCLEFLAAGENFMEVAITEEYVDLMKNDPSFGFQVRNQFKRGRFA</sequence>
<name>A0A5J9WE11_9POAL</name>
<dbReference type="SUPFAM" id="SSF54695">
    <property type="entry name" value="POZ domain"/>
    <property type="match status" value="1"/>
</dbReference>
<feature type="domain" description="BTB" evidence="3">
    <location>
        <begin position="186"/>
        <end position="256"/>
    </location>
</feature>
<keyword evidence="5" id="KW-1185">Reference proteome</keyword>
<dbReference type="InterPro" id="IPR056423">
    <property type="entry name" value="BACK_BPM_SPOP"/>
</dbReference>
<comment type="pathway">
    <text evidence="1">Protein modification; protein ubiquitination.</text>
</comment>
<dbReference type="Pfam" id="PF00651">
    <property type="entry name" value="BTB"/>
    <property type="match status" value="1"/>
</dbReference>
<dbReference type="InterPro" id="IPR011333">
    <property type="entry name" value="SKP1/BTB/POZ_sf"/>
</dbReference>
<organism evidence="4 5">
    <name type="scientific">Eragrostis curvula</name>
    <name type="common">weeping love grass</name>
    <dbReference type="NCBI Taxonomy" id="38414"/>
    <lineage>
        <taxon>Eukaryota</taxon>
        <taxon>Viridiplantae</taxon>
        <taxon>Streptophyta</taxon>
        <taxon>Embryophyta</taxon>
        <taxon>Tracheophyta</taxon>
        <taxon>Spermatophyta</taxon>
        <taxon>Magnoliopsida</taxon>
        <taxon>Liliopsida</taxon>
        <taxon>Poales</taxon>
        <taxon>Poaceae</taxon>
        <taxon>PACMAD clade</taxon>
        <taxon>Chloridoideae</taxon>
        <taxon>Eragrostideae</taxon>
        <taxon>Eragrostidinae</taxon>
        <taxon>Eragrostis</taxon>
    </lineage>
</organism>
<evidence type="ECO:0000313" key="5">
    <source>
        <dbReference type="Proteomes" id="UP000324897"/>
    </source>
</evidence>
<evidence type="ECO:0000256" key="1">
    <source>
        <dbReference type="ARBA" id="ARBA00004906"/>
    </source>
</evidence>
<dbReference type="Pfam" id="PF24570">
    <property type="entry name" value="BACK_BPM_SPOP"/>
    <property type="match status" value="1"/>
</dbReference>
<evidence type="ECO:0000313" key="4">
    <source>
        <dbReference type="EMBL" id="TVU46175.1"/>
    </source>
</evidence>
<dbReference type="CDD" id="cd14733">
    <property type="entry name" value="BACK"/>
    <property type="match status" value="1"/>
</dbReference>